<sequence>MAKYRRQRMAELKAAQTAARFGELRQVGRTDFVAQVTEASANGQWVLTLLFTNASPQCHPLMEPWAEAARRFPAIKFLKGVASEVVPDFPDSSTPTVLVYKDTDCKHQIGGLAEWGGGRCNVDCVEWVLAKYGVVETDLEEDPRNPTSSPAKVLPRATDGRRGWDEDEEDDEGNDTGRDDRCYTSARLGKMFQGRPGS</sequence>
<organism evidence="3 5">
    <name type="scientific">Polarella glacialis</name>
    <name type="common">Dinoflagellate</name>
    <dbReference type="NCBI Taxonomy" id="89957"/>
    <lineage>
        <taxon>Eukaryota</taxon>
        <taxon>Sar</taxon>
        <taxon>Alveolata</taxon>
        <taxon>Dinophyceae</taxon>
        <taxon>Suessiales</taxon>
        <taxon>Suessiaceae</taxon>
        <taxon>Polarella</taxon>
    </lineage>
</organism>
<feature type="compositionally biased region" description="Acidic residues" evidence="2">
    <location>
        <begin position="165"/>
        <end position="174"/>
    </location>
</feature>
<dbReference type="Proteomes" id="UP000626109">
    <property type="component" value="Unassembled WGS sequence"/>
</dbReference>
<evidence type="ECO:0000256" key="1">
    <source>
        <dbReference type="ARBA" id="ARBA00009686"/>
    </source>
</evidence>
<feature type="region of interest" description="Disordered" evidence="2">
    <location>
        <begin position="139"/>
        <end position="198"/>
    </location>
</feature>
<comment type="caution">
    <text evidence="3">The sequence shown here is derived from an EMBL/GenBank/DDBJ whole genome shotgun (WGS) entry which is preliminary data.</text>
</comment>
<dbReference type="AlphaFoldDB" id="A0A813IHA6"/>
<evidence type="ECO:0008006" key="6">
    <source>
        <dbReference type="Google" id="ProtNLM"/>
    </source>
</evidence>
<dbReference type="PANTHER" id="PTHR45809">
    <property type="entry name" value="VIRAL IAP-ASSOCIATED FACTOR HOMOLOG"/>
    <property type="match status" value="1"/>
</dbReference>
<dbReference type="EMBL" id="CAJNNW010027539">
    <property type="protein sequence ID" value="CAE8691865.1"/>
    <property type="molecule type" value="Genomic_DNA"/>
</dbReference>
<dbReference type="GO" id="GO:0006457">
    <property type="term" value="P:protein folding"/>
    <property type="evidence" value="ECO:0007669"/>
    <property type="project" value="TreeGrafter"/>
</dbReference>
<accession>A0A813IHA6</accession>
<gene>
    <name evidence="4" type="ORF">PGLA2088_LOCUS27616</name>
    <name evidence="3" type="ORF">PGLA2088_LOCUS7494</name>
</gene>
<dbReference type="PANTHER" id="PTHR45809:SF3">
    <property type="entry name" value="VIRAL IAP-ASSOCIATED FACTOR HOMOLOG"/>
    <property type="match status" value="1"/>
</dbReference>
<evidence type="ECO:0000256" key="2">
    <source>
        <dbReference type="SAM" id="MobiDB-lite"/>
    </source>
</evidence>
<proteinExistence type="inferred from homology"/>
<dbReference type="Gene3D" id="3.40.30.10">
    <property type="entry name" value="Glutaredoxin"/>
    <property type="match status" value="1"/>
</dbReference>
<dbReference type="EMBL" id="CAJNNW010007786">
    <property type="protein sequence ID" value="CAE8649519.1"/>
    <property type="molecule type" value="Genomic_DNA"/>
</dbReference>
<evidence type="ECO:0000313" key="5">
    <source>
        <dbReference type="Proteomes" id="UP000626109"/>
    </source>
</evidence>
<protein>
    <recommendedName>
        <fullName evidence="6">Phosducin thioredoxin-like domain-containing protein</fullName>
    </recommendedName>
</protein>
<evidence type="ECO:0000313" key="4">
    <source>
        <dbReference type="EMBL" id="CAE8691865.1"/>
    </source>
</evidence>
<dbReference type="SUPFAM" id="SSF52833">
    <property type="entry name" value="Thioredoxin-like"/>
    <property type="match status" value="1"/>
</dbReference>
<evidence type="ECO:0000313" key="3">
    <source>
        <dbReference type="EMBL" id="CAE8649519.1"/>
    </source>
</evidence>
<dbReference type="GO" id="GO:0005737">
    <property type="term" value="C:cytoplasm"/>
    <property type="evidence" value="ECO:0007669"/>
    <property type="project" value="TreeGrafter"/>
</dbReference>
<dbReference type="InterPro" id="IPR051498">
    <property type="entry name" value="Phosducin-like_chap/apop_reg"/>
</dbReference>
<name>A0A813IHA6_POLGL</name>
<dbReference type="InterPro" id="IPR036249">
    <property type="entry name" value="Thioredoxin-like_sf"/>
</dbReference>
<comment type="similarity">
    <text evidence="1">Belongs to the phosducin family.</text>
</comment>
<reference evidence="3" key="1">
    <citation type="submission" date="2021-02" db="EMBL/GenBank/DDBJ databases">
        <authorList>
            <person name="Dougan E. K."/>
            <person name="Rhodes N."/>
            <person name="Thang M."/>
            <person name="Chan C."/>
        </authorList>
    </citation>
    <scope>NUCLEOTIDE SEQUENCE</scope>
</reference>